<dbReference type="EMBL" id="BJWL01000009">
    <property type="protein sequence ID" value="GFY94217.1"/>
    <property type="molecule type" value="Genomic_DNA"/>
</dbReference>
<gene>
    <name evidence="4" type="ORF">Acr_09g0006630</name>
</gene>
<accession>A0A7J0F8G4</accession>
<sequence>MSTSWATDEEQISEQALHYDIRRGPHSVGSHVRDAAAYVCWAFGRAYYQRDMESVLEQFAPHLLTVACYDREVNCRRAAAAAFQENVGRQGKYPHGIDIVNTADYFALSSRVNSYLNVAVCIAQYDGYLYPFVDELLHSKICHWEKGLRELAANALAALLGKLFFALYKCDYVLSTDKQKQIAGIVPAIEKARLYRGKGGEIMRSAVSRFIECISTAHVHLPEKVKRSLLDTLNENLRHPNSQIQNAAVEALKCFVPAYLVNTGDKSVDDFLSKYLEQLRDPNVAARRGSALAISILPLKFLAKRWNVVLPKLCSACMIEDNPEDRDAEARVNAVKCLISVCETLTGTEENSEALNDYSIDNRGDVGSWVREAAMDALKRCTFILCKKDSMGNSSRSRKVESASEQLTSDIVENNQMHTFFDENLATGLVGGIGKQAVEKMDKIREMAAKVLQRILYNKTVFVPFIPYREKLEEIIPDKNLEWGVPTVSYPRFVQLLQLSCYNKSVISGLVISVGGLQDSLRKASLAALLDYLQASNTAIHSEHKSREFILSEDLIWVLQQYKRYDRVIIPTLKTIEILFSKNLFFNMEDQTRVFCACVLESLTVELKASKDFSKLYAGIAILGYIASLSDSINIRKASAEQVYLVLLQNGSLVAEDKLEKALEIISETCWEGDAEEAKRLRLQLCNFAGLETAQFLKNIYPMSKSGEKRSSTADEHASYSSLVGSAGF</sequence>
<dbReference type="OrthoDB" id="10253476at2759"/>
<name>A0A7J0F8G4_9ERIC</name>
<evidence type="ECO:0000313" key="5">
    <source>
        <dbReference type="Proteomes" id="UP000585474"/>
    </source>
</evidence>
<evidence type="ECO:0000313" key="4">
    <source>
        <dbReference type="EMBL" id="GFY94217.1"/>
    </source>
</evidence>
<dbReference type="GO" id="GO:0005096">
    <property type="term" value="F:GTPase activator activity"/>
    <property type="evidence" value="ECO:0007669"/>
    <property type="project" value="InterPro"/>
</dbReference>
<feature type="domain" description="Tubulin-folding cofactor D C-terminal" evidence="2">
    <location>
        <begin position="429"/>
        <end position="615"/>
    </location>
</feature>
<dbReference type="GO" id="GO:0048487">
    <property type="term" value="F:beta-tubulin binding"/>
    <property type="evidence" value="ECO:0007669"/>
    <property type="project" value="InterPro"/>
</dbReference>
<reference evidence="4 5" key="1">
    <citation type="submission" date="2019-07" db="EMBL/GenBank/DDBJ databases">
        <title>De Novo Assembly of kiwifruit Actinidia rufa.</title>
        <authorList>
            <person name="Sugita-Konishi S."/>
            <person name="Sato K."/>
            <person name="Mori E."/>
            <person name="Abe Y."/>
            <person name="Kisaki G."/>
            <person name="Hamano K."/>
            <person name="Suezawa K."/>
            <person name="Otani M."/>
            <person name="Fukuda T."/>
            <person name="Manabe T."/>
            <person name="Gomi K."/>
            <person name="Tabuchi M."/>
            <person name="Akimitsu K."/>
            <person name="Kataoka I."/>
        </authorList>
    </citation>
    <scope>NUCLEOTIDE SEQUENCE [LARGE SCALE GENOMIC DNA]</scope>
    <source>
        <strain evidence="5">cv. Fuchu</strain>
    </source>
</reference>
<dbReference type="InterPro" id="IPR022577">
    <property type="entry name" value="TBCD_C"/>
</dbReference>
<dbReference type="Gene3D" id="1.25.10.10">
    <property type="entry name" value="Leucine-rich Repeat Variant"/>
    <property type="match status" value="1"/>
</dbReference>
<dbReference type="PANTHER" id="PTHR12658">
    <property type="entry name" value="BETA-TUBULIN COFACTOR D"/>
    <property type="match status" value="1"/>
</dbReference>
<dbReference type="GO" id="GO:0007021">
    <property type="term" value="P:tubulin complex assembly"/>
    <property type="evidence" value="ECO:0007669"/>
    <property type="project" value="InterPro"/>
</dbReference>
<dbReference type="InterPro" id="IPR033162">
    <property type="entry name" value="TBCD"/>
</dbReference>
<comment type="caution">
    <text evidence="4">The sequence shown here is derived from an EMBL/GenBank/DDBJ whole genome shotgun (WGS) entry which is preliminary data.</text>
</comment>
<dbReference type="GO" id="GO:0000226">
    <property type="term" value="P:microtubule cytoskeleton organization"/>
    <property type="evidence" value="ECO:0007669"/>
    <property type="project" value="TreeGrafter"/>
</dbReference>
<dbReference type="PANTHER" id="PTHR12658:SF0">
    <property type="entry name" value="TUBULIN-SPECIFIC CHAPERONE D"/>
    <property type="match status" value="1"/>
</dbReference>
<dbReference type="Proteomes" id="UP000585474">
    <property type="component" value="Unassembled WGS sequence"/>
</dbReference>
<evidence type="ECO:0000256" key="1">
    <source>
        <dbReference type="ARBA" id="ARBA00023186"/>
    </source>
</evidence>
<keyword evidence="5" id="KW-1185">Reference proteome</keyword>
<proteinExistence type="predicted"/>
<evidence type="ECO:0000259" key="3">
    <source>
        <dbReference type="Pfam" id="PF25767"/>
    </source>
</evidence>
<dbReference type="GO" id="GO:0007023">
    <property type="term" value="P:post-chaperonin tubulin folding pathway"/>
    <property type="evidence" value="ECO:0007669"/>
    <property type="project" value="InterPro"/>
</dbReference>
<evidence type="ECO:0000259" key="2">
    <source>
        <dbReference type="Pfam" id="PF12612"/>
    </source>
</evidence>
<dbReference type="Pfam" id="PF25767">
    <property type="entry name" value="ARM_TBCD_2nd"/>
    <property type="match status" value="1"/>
</dbReference>
<dbReference type="Pfam" id="PF12612">
    <property type="entry name" value="TFCD_C"/>
    <property type="match status" value="1"/>
</dbReference>
<keyword evidence="1" id="KW-0143">Chaperone</keyword>
<dbReference type="InterPro" id="IPR016024">
    <property type="entry name" value="ARM-type_fold"/>
</dbReference>
<protein>
    <submittedName>
        <fullName evidence="4">ARM repeat superfamily protein</fullName>
    </submittedName>
</protein>
<dbReference type="AlphaFoldDB" id="A0A7J0F8G4"/>
<dbReference type="InterPro" id="IPR058033">
    <property type="entry name" value="ARM_TBCD_2nd"/>
</dbReference>
<feature type="domain" description="Tubulin-folding cofactor D ARM repeats" evidence="3">
    <location>
        <begin position="14"/>
        <end position="97"/>
    </location>
</feature>
<dbReference type="SUPFAM" id="SSF48371">
    <property type="entry name" value="ARM repeat"/>
    <property type="match status" value="1"/>
</dbReference>
<dbReference type="InterPro" id="IPR011989">
    <property type="entry name" value="ARM-like"/>
</dbReference>
<organism evidence="4 5">
    <name type="scientific">Actinidia rufa</name>
    <dbReference type="NCBI Taxonomy" id="165716"/>
    <lineage>
        <taxon>Eukaryota</taxon>
        <taxon>Viridiplantae</taxon>
        <taxon>Streptophyta</taxon>
        <taxon>Embryophyta</taxon>
        <taxon>Tracheophyta</taxon>
        <taxon>Spermatophyta</taxon>
        <taxon>Magnoliopsida</taxon>
        <taxon>eudicotyledons</taxon>
        <taxon>Gunneridae</taxon>
        <taxon>Pentapetalae</taxon>
        <taxon>asterids</taxon>
        <taxon>Ericales</taxon>
        <taxon>Actinidiaceae</taxon>
        <taxon>Actinidia</taxon>
    </lineage>
</organism>